<feature type="domain" description="Kri1-like C-terminal" evidence="3">
    <location>
        <begin position="525"/>
        <end position="611"/>
    </location>
</feature>
<dbReference type="GO" id="GO:0005730">
    <property type="term" value="C:nucleolus"/>
    <property type="evidence" value="ECO:0007669"/>
    <property type="project" value="TreeGrafter"/>
</dbReference>
<evidence type="ECO:0000256" key="1">
    <source>
        <dbReference type="ARBA" id="ARBA00007473"/>
    </source>
</evidence>
<sequence length="691" mass="78618">MSKRKAESLATLDSGVKKPKHESKSFGKQNLLDDSDGSSEDESVGGAPVEDAGFKINQEFANRFEHNKKREELSKLEEKYNKPAKPSNGKTYGDKYDEDSESSDEDEDDEGFLATEDLDAEISATLQAIRSKDPRVYDEKVTFYRPVAEGAKEPKAGAEKEKPMYLHDYHRENLLKGINGDPVEEEEDSAPRTFAQEQEDLQRTIVKEMHAAGDSESEDEDGGFLIPKSKPQKDEKPATSAVHPSRAKRVKVDLDVESADKDPETFLSNFMQARAWVPSDGARFQPLESDDDEELDRAEAWETAYNMRFENPAGANETLKSYARDIIAAKSVRREEPNSRKKQRDAQREKKEAEKAEREAERTRLRQLKIGEMEEKLQKIKKAAGIRGKTLKDEEWTKVLENDWDDDVWEAEMNAKFGEEYYAEQEAGSDSEAETGSKKKKVRKPKWDDDIDIKDLVPEFVDEEEAQEKPAFTLSDDDQDEDQDGEENQDSDVDMENTTRKKSKNSKDRAKEKADKKKAARIERKKIEDLVDNQLNLTLPLTSKAPAVFRYRETSPTSFGLTARDILMAPDTSLNQFAGLKKMAAFRDADKKKKDKKHLGKKARLRQWRKDTFGNEDGPEVVIAEGGLAEDKGDVVEGKKKKKRSRKNKAKMLYTQRNQSIRDGASLYAYKLFLYFTPLSSAIHDIHPIIV</sequence>
<organism evidence="4 5">
    <name type="scientific">Glarea lozoyensis (strain ATCC 74030 / MF5533)</name>
    <dbReference type="NCBI Taxonomy" id="1104152"/>
    <lineage>
        <taxon>Eukaryota</taxon>
        <taxon>Fungi</taxon>
        <taxon>Dikarya</taxon>
        <taxon>Ascomycota</taxon>
        <taxon>Pezizomycotina</taxon>
        <taxon>Leotiomycetes</taxon>
        <taxon>Helotiales</taxon>
        <taxon>Helotiaceae</taxon>
        <taxon>Glarea</taxon>
    </lineage>
</organism>
<feature type="compositionally biased region" description="Acidic residues" evidence="2">
    <location>
        <begin position="475"/>
        <end position="495"/>
    </location>
</feature>
<name>H0EQI5_GLAL7</name>
<dbReference type="PANTHER" id="PTHR14490:SF5">
    <property type="entry name" value="PROTEIN KRI1 HOMOLOG"/>
    <property type="match status" value="1"/>
</dbReference>
<accession>H0EQI5</accession>
<protein>
    <recommendedName>
        <fullName evidence="3">Kri1-like C-terminal domain-containing protein</fullName>
    </recommendedName>
</protein>
<dbReference type="GO" id="GO:0030686">
    <property type="term" value="C:90S preribosome"/>
    <property type="evidence" value="ECO:0007669"/>
    <property type="project" value="TreeGrafter"/>
</dbReference>
<dbReference type="InParanoid" id="H0EQI5"/>
<feature type="compositionally biased region" description="Basic and acidic residues" evidence="2">
    <location>
        <begin position="445"/>
        <end position="457"/>
    </location>
</feature>
<feature type="compositionally biased region" description="Basic and acidic residues" evidence="2">
    <location>
        <begin position="505"/>
        <end position="525"/>
    </location>
</feature>
<dbReference type="GO" id="GO:0000447">
    <property type="term" value="P:endonucleolytic cleavage in ITS1 to separate SSU-rRNA from 5.8S rRNA and LSU-rRNA from tricistronic rRNA transcript (SSU-rRNA, 5.8S rRNA, LSU-rRNA)"/>
    <property type="evidence" value="ECO:0007669"/>
    <property type="project" value="TreeGrafter"/>
</dbReference>
<dbReference type="Pfam" id="PF12936">
    <property type="entry name" value="Kri1_C"/>
    <property type="match status" value="1"/>
</dbReference>
<feature type="region of interest" description="Disordered" evidence="2">
    <location>
        <begin position="420"/>
        <end position="525"/>
    </location>
</feature>
<evidence type="ECO:0000259" key="3">
    <source>
        <dbReference type="Pfam" id="PF12936"/>
    </source>
</evidence>
<reference evidence="4 5" key="1">
    <citation type="journal article" date="2012" name="Eukaryot. Cell">
        <title>Genome sequence of the fungus Glarea lozoyensis: the first genome sequence of a species from the Helotiaceae family.</title>
        <authorList>
            <person name="Youssar L."/>
            <person name="Gruening B.A."/>
            <person name="Erxleben A."/>
            <person name="Guenther S."/>
            <person name="Huettel W."/>
        </authorList>
    </citation>
    <scope>NUCLEOTIDE SEQUENCE [LARGE SCALE GENOMIC DNA]</scope>
    <source>
        <strain evidence="5">ATCC 74030 / MF5533</strain>
    </source>
</reference>
<feature type="compositionally biased region" description="Acidic residues" evidence="2">
    <location>
        <begin position="33"/>
        <end position="43"/>
    </location>
</feature>
<dbReference type="Pfam" id="PF05178">
    <property type="entry name" value="Kri1"/>
    <property type="match status" value="1"/>
</dbReference>
<dbReference type="PANTHER" id="PTHR14490">
    <property type="entry name" value="ZINC FINGER, ZZ TYPE"/>
    <property type="match status" value="1"/>
</dbReference>
<comment type="similarity">
    <text evidence="1">Belongs to the KRI1 family.</text>
</comment>
<gene>
    <name evidence="4" type="ORF">M7I_4937</name>
</gene>
<proteinExistence type="inferred from homology"/>
<feature type="region of interest" description="Disordered" evidence="2">
    <location>
        <begin position="330"/>
        <end position="364"/>
    </location>
</feature>
<evidence type="ECO:0000313" key="4">
    <source>
        <dbReference type="EMBL" id="EHK99251.1"/>
    </source>
</evidence>
<feature type="compositionally biased region" description="Acidic residues" evidence="2">
    <location>
        <begin position="421"/>
        <end position="433"/>
    </location>
</feature>
<dbReference type="InterPro" id="IPR018034">
    <property type="entry name" value="Kri1"/>
</dbReference>
<dbReference type="HOGENOM" id="CLU_009647_3_0_1"/>
<keyword evidence="5" id="KW-1185">Reference proteome</keyword>
<evidence type="ECO:0000313" key="5">
    <source>
        <dbReference type="Proteomes" id="UP000005446"/>
    </source>
</evidence>
<dbReference type="EMBL" id="AGUE01000124">
    <property type="protein sequence ID" value="EHK99251.1"/>
    <property type="molecule type" value="Genomic_DNA"/>
</dbReference>
<dbReference type="Proteomes" id="UP000005446">
    <property type="component" value="Unassembled WGS sequence"/>
</dbReference>
<comment type="caution">
    <text evidence="4">The sequence shown here is derived from an EMBL/GenBank/DDBJ whole genome shotgun (WGS) entry which is preliminary data.</text>
</comment>
<feature type="compositionally biased region" description="Basic and acidic residues" evidence="2">
    <location>
        <begin position="332"/>
        <end position="364"/>
    </location>
</feature>
<feature type="region of interest" description="Disordered" evidence="2">
    <location>
        <begin position="206"/>
        <end position="256"/>
    </location>
</feature>
<feature type="compositionally biased region" description="Basic and acidic residues" evidence="2">
    <location>
        <begin position="62"/>
        <end position="81"/>
    </location>
</feature>
<dbReference type="FunCoup" id="H0EQI5">
    <property type="interactions" value="396"/>
</dbReference>
<dbReference type="InterPro" id="IPR024626">
    <property type="entry name" value="Kri1-like_C"/>
</dbReference>
<evidence type="ECO:0000256" key="2">
    <source>
        <dbReference type="SAM" id="MobiDB-lite"/>
    </source>
</evidence>
<dbReference type="AlphaFoldDB" id="H0EQI5"/>
<feature type="region of interest" description="Disordered" evidence="2">
    <location>
        <begin position="1"/>
        <end position="115"/>
    </location>
</feature>
<feature type="compositionally biased region" description="Acidic residues" evidence="2">
    <location>
        <begin position="96"/>
        <end position="115"/>
    </location>
</feature>
<dbReference type="OrthoDB" id="10252032at2759"/>